<feature type="region of interest" description="Disordered" evidence="2">
    <location>
        <begin position="1175"/>
        <end position="1218"/>
    </location>
</feature>
<dbReference type="PANTHER" id="PTHR15976:SF16">
    <property type="entry name" value="ASTEROID DOMAIN-CONTAINING PROTEIN"/>
    <property type="match status" value="1"/>
</dbReference>
<feature type="compositionally biased region" description="Polar residues" evidence="2">
    <location>
        <begin position="1090"/>
        <end position="1116"/>
    </location>
</feature>
<feature type="compositionally biased region" description="Basic and acidic residues" evidence="2">
    <location>
        <begin position="576"/>
        <end position="608"/>
    </location>
</feature>
<sequence length="1218" mass="137373">MGLQSLQEYVESLETQTLSLPTYLETKIKKTSNLLLLNADNYLRYFYNEGIDWVCGGQWSELFLSVERFVRVFRQSNIELVVFFDGCLNQRTIFHWTSVQQTVRESAKDALSHIIHTKNIPFRSKARDFIPPGSLRHALRLAFRACNVIVCSSLEDTYKETVLYCKDQDCIGILGNNAQYMFYKLPHYVTVNSRWVKKMLTSCRVFNMNHILTELDLQPDDLPYLATLIGSLELPDNLLAYLYWDLIDEDNPLKKVKENLPSDAVLPPSELRLKCVIKFIQDNRERITDIKWLSEQVFEKSTKLSVEEGEQRLKDIIEFYKDILLASKASRIKNLTDEDELEWSPAGYPIPSESKNKPNHLNRYKKRWHINDVSKHSKKKREPKEAGVTTIEDPEKVIKEGTLEEAAQALEQLELKESKAEQHKDNENTESQPTIADEEKPSTTTSTEVGVDEKSKDSKAEQEEEEEANEVESDVDDESLFVEYPREIKVTPVVADIHEDVLSIARKRHQSGQMCQEILNLLTKGELSINMTMDDETPTARLPIPLIYRPLRRLMYGVLFGAKLSIADDVESEEAAENKEENETEDSKVKDDVASKENEEETIENKTEESEETNEMPDETQQKEVDDTQKSESEAKEKEKVVQDNEPAPKEDKEPVPKEAVGFVVKEWCVHSDKNLKSPDCVTPKALSWGVPPLKKLWFGTDSEDNANRLKAFLSVMKSDTVNMSNTAMVPQRLMLLCCVLRYLIQQDSKVSVLTKQDIDAFLAQALSAQLTTEHNTQSLANLKLNQVDARCIQLSSIFMSGIENAIIANDACGSPVPWEFCCPWNFFDGKLFHTKWLQSTMNFSITDLCEGKPHIAEKLERLRWCVTEGLDSKYSITGLEQTKKFFSPFGTPVSMHSTPFMGNMRPSGVPPMRGGGRSRGTGGKQMVHGSGGTLHVAGVPVAHWGGNKAGVGYSKNAPSVLVGGPNSVDLPSSHKRGRGGRGRPYGRGGRGSYHNKQNRQNIANNAPPPPPPPSVGRGLLETPVISPWQQGFGYEEVQNANFKRYMKGVQKVEEVRSNISKLQHQRQVYSNRTRYQHNQQQQQQQQQQKFDTSPTPRQPLQHNSYYSQQPVNFNSPRGPATGSSPSANGISSPSNGFHHHNNKPDTYGFNNKNMWVGKGRGMSGGTGFSPTSPNYNASFSSARGASSSTRGHTRGGYRSQHQQLSHGRGNWMPSNVE</sequence>
<feature type="compositionally biased region" description="Basic and acidic residues" evidence="2">
    <location>
        <begin position="620"/>
        <end position="657"/>
    </location>
</feature>
<dbReference type="GO" id="GO:0005634">
    <property type="term" value="C:nucleus"/>
    <property type="evidence" value="ECO:0007669"/>
    <property type="project" value="TreeGrafter"/>
</dbReference>
<keyword evidence="4" id="KW-1185">Reference proteome</keyword>
<feature type="compositionally biased region" description="Acidic residues" evidence="2">
    <location>
        <begin position="609"/>
        <end position="618"/>
    </location>
</feature>
<protein>
    <submittedName>
        <fullName evidence="3">Uncharacterized protein</fullName>
    </submittedName>
</protein>
<feature type="region of interest" description="Disordered" evidence="2">
    <location>
        <begin position="417"/>
        <end position="479"/>
    </location>
</feature>
<reference evidence="3" key="1">
    <citation type="submission" date="2021-01" db="UniProtKB">
        <authorList>
            <consortium name="EnsemblMetazoa"/>
        </authorList>
    </citation>
    <scope>IDENTIFICATION</scope>
</reference>
<dbReference type="InterPro" id="IPR026784">
    <property type="entry name" value="Coact_PPARg"/>
</dbReference>
<feature type="region of interest" description="Disordered" evidence="2">
    <location>
        <begin position="1074"/>
        <end position="1152"/>
    </location>
</feature>
<dbReference type="PANTHER" id="PTHR15976">
    <property type="entry name" value="CONSTITUTIVE COACTIVATOR OF PEROXISOME PROLIFERATOR-ACTIVATED RECEPTOR GAMMA"/>
    <property type="match status" value="1"/>
</dbReference>
<dbReference type="RefSeq" id="XP_066921793.1">
    <property type="nucleotide sequence ID" value="XM_067065692.1"/>
</dbReference>
<evidence type="ECO:0000313" key="3">
    <source>
        <dbReference type="EnsemblMetazoa" id="CLYHEMP016333.1"/>
    </source>
</evidence>
<feature type="compositionally biased region" description="Low complexity" evidence="2">
    <location>
        <begin position="1178"/>
        <end position="1189"/>
    </location>
</feature>
<dbReference type="AlphaFoldDB" id="A0A7M5X236"/>
<feature type="region of interest" description="Disordered" evidence="2">
    <location>
        <begin position="573"/>
        <end position="657"/>
    </location>
</feature>
<proteinExistence type="inferred from homology"/>
<feature type="region of interest" description="Disordered" evidence="2">
    <location>
        <begin position="338"/>
        <end position="398"/>
    </location>
</feature>
<feature type="compositionally biased region" description="Low complexity" evidence="2">
    <location>
        <begin position="1080"/>
        <end position="1089"/>
    </location>
</feature>
<dbReference type="Gene3D" id="3.40.50.1010">
    <property type="entry name" value="5'-nuclease"/>
    <property type="match status" value="1"/>
</dbReference>
<evidence type="ECO:0000313" key="4">
    <source>
        <dbReference type="Proteomes" id="UP000594262"/>
    </source>
</evidence>
<feature type="compositionally biased region" description="Polar residues" evidence="2">
    <location>
        <begin position="995"/>
        <end position="1005"/>
    </location>
</feature>
<dbReference type="GeneID" id="136809175"/>
<accession>A0A7M5X236</accession>
<evidence type="ECO:0000256" key="1">
    <source>
        <dbReference type="ARBA" id="ARBA00009495"/>
    </source>
</evidence>
<feature type="compositionally biased region" description="Acidic residues" evidence="2">
    <location>
        <begin position="462"/>
        <end position="479"/>
    </location>
</feature>
<comment type="similarity">
    <text evidence="1">Belongs to the constitutive coactivator of PPAR-gamma family.</text>
</comment>
<evidence type="ECO:0000256" key="2">
    <source>
        <dbReference type="SAM" id="MobiDB-lite"/>
    </source>
</evidence>
<feature type="region of interest" description="Disordered" evidence="2">
    <location>
        <begin position="965"/>
        <end position="1021"/>
    </location>
</feature>
<feature type="compositionally biased region" description="Gly residues" evidence="2">
    <location>
        <begin position="983"/>
        <end position="992"/>
    </location>
</feature>
<feature type="compositionally biased region" description="Basic and acidic residues" evidence="2">
    <location>
        <begin position="417"/>
        <end position="427"/>
    </location>
</feature>
<dbReference type="OrthoDB" id="10061469at2759"/>
<dbReference type="SUPFAM" id="SSF88723">
    <property type="entry name" value="PIN domain-like"/>
    <property type="match status" value="1"/>
</dbReference>
<feature type="compositionally biased region" description="Low complexity" evidence="2">
    <location>
        <begin position="1123"/>
        <end position="1137"/>
    </location>
</feature>
<feature type="compositionally biased region" description="Basic residues" evidence="2">
    <location>
        <begin position="357"/>
        <end position="368"/>
    </location>
</feature>
<dbReference type="Proteomes" id="UP000594262">
    <property type="component" value="Unplaced"/>
</dbReference>
<organism evidence="3 4">
    <name type="scientific">Clytia hemisphaerica</name>
    <dbReference type="NCBI Taxonomy" id="252671"/>
    <lineage>
        <taxon>Eukaryota</taxon>
        <taxon>Metazoa</taxon>
        <taxon>Cnidaria</taxon>
        <taxon>Hydrozoa</taxon>
        <taxon>Hydroidolina</taxon>
        <taxon>Leptothecata</taxon>
        <taxon>Obeliida</taxon>
        <taxon>Clytiidae</taxon>
        <taxon>Clytia</taxon>
    </lineage>
</organism>
<dbReference type="EnsemblMetazoa" id="CLYHEMT016333.1">
    <property type="protein sequence ID" value="CLYHEMP016333.1"/>
    <property type="gene ID" value="CLYHEMG016333"/>
</dbReference>
<dbReference type="InterPro" id="IPR029060">
    <property type="entry name" value="PIN-like_dom_sf"/>
</dbReference>
<feature type="compositionally biased region" description="Basic and acidic residues" evidence="2">
    <location>
        <begin position="451"/>
        <end position="461"/>
    </location>
</feature>
<name>A0A7M5X236_9CNID</name>